<comment type="subunit">
    <text evidence="4">Part of the 30S ribosomal subunit. Interacts with proteins S7 and S18. Binds to IF-3.</text>
</comment>
<keyword evidence="4" id="KW-0694">RNA-binding</keyword>
<name>A0A974X9E9_9PROT</name>
<dbReference type="Gene3D" id="3.30.420.80">
    <property type="entry name" value="Ribosomal protein S11"/>
    <property type="match status" value="1"/>
</dbReference>
<evidence type="ECO:0000256" key="4">
    <source>
        <dbReference type="HAMAP-Rule" id="MF_01310"/>
    </source>
</evidence>
<dbReference type="SUPFAM" id="SSF53137">
    <property type="entry name" value="Translational machinery components"/>
    <property type="match status" value="1"/>
</dbReference>
<gene>
    <name evidence="4 5" type="primary">rpsK</name>
    <name evidence="5" type="ORF">JSR02_00795</name>
</gene>
<reference evidence="5" key="1">
    <citation type="submission" date="2021-02" db="EMBL/GenBank/DDBJ databases">
        <authorList>
            <person name="Franco D."/>
        </authorList>
    </citation>
    <scope>NUCLEOTIDE SEQUENCE</scope>
    <source>
        <strain evidence="5">DICMUL</strain>
    </source>
</reference>
<protein>
    <recommendedName>
        <fullName evidence="4">Small ribosomal subunit protein uS11</fullName>
    </recommendedName>
</protein>
<dbReference type="HAMAP" id="MF_01310">
    <property type="entry name" value="Ribosomal_uS11"/>
    <property type="match status" value="1"/>
</dbReference>
<dbReference type="GO" id="GO:0019843">
    <property type="term" value="F:rRNA binding"/>
    <property type="evidence" value="ECO:0007669"/>
    <property type="project" value="UniProtKB-UniRule"/>
</dbReference>
<organism evidence="5 6">
    <name type="scientific">Candidatus Vidania fulgoroideorum</name>
    <dbReference type="NCBI Taxonomy" id="881286"/>
    <lineage>
        <taxon>Bacteria</taxon>
        <taxon>Pseudomonadati</taxon>
        <taxon>Pseudomonadota</taxon>
        <taxon>Betaproteobacteria</taxon>
        <taxon>Candidatus Vidania</taxon>
    </lineage>
</organism>
<dbReference type="GO" id="GO:0006412">
    <property type="term" value="P:translation"/>
    <property type="evidence" value="ECO:0007669"/>
    <property type="project" value="UniProtKB-UniRule"/>
</dbReference>
<evidence type="ECO:0000256" key="3">
    <source>
        <dbReference type="ARBA" id="ARBA00023274"/>
    </source>
</evidence>
<dbReference type="GO" id="GO:0005840">
    <property type="term" value="C:ribosome"/>
    <property type="evidence" value="ECO:0007669"/>
    <property type="project" value="UniProtKB-KW"/>
</dbReference>
<dbReference type="Pfam" id="PF00411">
    <property type="entry name" value="Ribosomal_S11"/>
    <property type="match status" value="1"/>
</dbReference>
<dbReference type="NCBIfam" id="NF003698">
    <property type="entry name" value="PRK05309.1"/>
    <property type="match status" value="1"/>
</dbReference>
<evidence type="ECO:0000256" key="2">
    <source>
        <dbReference type="ARBA" id="ARBA00022980"/>
    </source>
</evidence>
<comment type="similarity">
    <text evidence="1 4">Belongs to the universal ribosomal protein uS11 family.</text>
</comment>
<dbReference type="AlphaFoldDB" id="A0A974X9E9"/>
<comment type="function">
    <text evidence="4">Located on the platform of the 30S subunit, it bridges several disparate RNA helices of the 16S rRNA. Forms part of the Shine-Dalgarno cleft in the 70S ribosome.</text>
</comment>
<proteinExistence type="inferred from homology"/>
<dbReference type="PANTHER" id="PTHR11759">
    <property type="entry name" value="40S RIBOSOMAL PROTEIN S14/30S RIBOSOMAL PROTEIN S11"/>
    <property type="match status" value="1"/>
</dbReference>
<reference evidence="5" key="2">
    <citation type="submission" date="2021-03" db="EMBL/GenBank/DDBJ databases">
        <title>Alternative transmission patterns in independently acquired nutritional co-symbionts of Dictyopharidae planthoppers.</title>
        <authorList>
            <person name="Michalik A."/>
            <person name="Lukasik P."/>
        </authorList>
    </citation>
    <scope>NUCLEOTIDE SEQUENCE</scope>
    <source>
        <strain evidence="5">DICMUL</strain>
    </source>
</reference>
<dbReference type="GO" id="GO:1990904">
    <property type="term" value="C:ribonucleoprotein complex"/>
    <property type="evidence" value="ECO:0007669"/>
    <property type="project" value="UniProtKB-KW"/>
</dbReference>
<keyword evidence="3 4" id="KW-0687">Ribonucleoprotein</keyword>
<dbReference type="InterPro" id="IPR036967">
    <property type="entry name" value="Ribosomal_uS11_sf"/>
</dbReference>
<accession>A0A974X9E9</accession>
<keyword evidence="2 4" id="KW-0689">Ribosomal protein</keyword>
<dbReference type="InterPro" id="IPR001971">
    <property type="entry name" value="Ribosomal_uS11"/>
</dbReference>
<keyword evidence="4" id="KW-0699">rRNA-binding</keyword>
<dbReference type="Proteomes" id="UP000663602">
    <property type="component" value="Chromosome"/>
</dbReference>
<sequence>MPKQPKKESYTINLIVSALCTYNNTIICLTDATGKILHWSSAGKIGFKGTKKSSNYAAQMATEEICTEILKRQTKKIKIKLKGPGPGRDIVIRTINNKGIYISEIEDTSPIPHNGCRPPKKRRT</sequence>
<evidence type="ECO:0000313" key="6">
    <source>
        <dbReference type="Proteomes" id="UP000663602"/>
    </source>
</evidence>
<evidence type="ECO:0000256" key="1">
    <source>
        <dbReference type="ARBA" id="ARBA00006194"/>
    </source>
</evidence>
<dbReference type="PIRSF" id="PIRSF002131">
    <property type="entry name" value="Ribosomal_S11"/>
    <property type="match status" value="1"/>
</dbReference>
<dbReference type="GO" id="GO:0003735">
    <property type="term" value="F:structural constituent of ribosome"/>
    <property type="evidence" value="ECO:0007669"/>
    <property type="project" value="InterPro"/>
</dbReference>
<dbReference type="EMBL" id="CP071410">
    <property type="protein sequence ID" value="QSW37833.1"/>
    <property type="molecule type" value="Genomic_DNA"/>
</dbReference>
<evidence type="ECO:0000313" key="5">
    <source>
        <dbReference type="EMBL" id="QSW37833.1"/>
    </source>
</evidence>